<dbReference type="GO" id="GO:0022857">
    <property type="term" value="F:transmembrane transporter activity"/>
    <property type="evidence" value="ECO:0007669"/>
    <property type="project" value="InterPro"/>
</dbReference>
<feature type="domain" description="Major facilitator superfamily (MFS) profile" evidence="5">
    <location>
        <begin position="14"/>
        <end position="395"/>
    </location>
</feature>
<feature type="transmembrane region" description="Helical" evidence="4">
    <location>
        <begin position="105"/>
        <end position="128"/>
    </location>
</feature>
<sequence>MPPPAASPAHDRRLVGWLSLAQLVSWGTLFYTFALLLGPVESELGLSRAESSLAFSLALLAEGLCAFIVGRWIDRGHERAVMTGGSLLAAGALLLHGAVHAPWSFYAAWIAIGVAMSATLYTPVFAVVTRRFPDDFRRAIITLTFLGGLASTVFIPLTAWLISHLGWRHALWVLAALNLLVCAPMHAVLLRGAPGPVAAGPHSSSPSSLLRSAPYLLIGVFSIGMLAITAALPPHMISLLRESGLPQAWVITIPASIGVLQVAGRLLLFFFEHRFDLHVANRVIPWLIPLGLAALLAGASHPVAALFFVLMYGLGNGMLTIVKGTAIAQYVNREHVASLNGAMGPPLAVARALSPLMLGVLWTPAAGYRWGVAVMLVGGIVAALALWGAQRRSLL</sequence>
<dbReference type="PROSITE" id="PS50850">
    <property type="entry name" value="MFS"/>
    <property type="match status" value="1"/>
</dbReference>
<keyword evidence="7" id="KW-1185">Reference proteome</keyword>
<organism evidence="6 7">
    <name type="scientific">Ramlibacter humi</name>
    <dbReference type="NCBI Taxonomy" id="2530451"/>
    <lineage>
        <taxon>Bacteria</taxon>
        <taxon>Pseudomonadati</taxon>
        <taxon>Pseudomonadota</taxon>
        <taxon>Betaproteobacteria</taxon>
        <taxon>Burkholderiales</taxon>
        <taxon>Comamonadaceae</taxon>
        <taxon>Ramlibacter</taxon>
    </lineage>
</organism>
<feature type="transmembrane region" description="Helical" evidence="4">
    <location>
        <begin position="140"/>
        <end position="163"/>
    </location>
</feature>
<feature type="transmembrane region" description="Helical" evidence="4">
    <location>
        <begin position="169"/>
        <end position="192"/>
    </location>
</feature>
<feature type="transmembrane region" description="Helical" evidence="4">
    <location>
        <begin position="14"/>
        <end position="33"/>
    </location>
</feature>
<dbReference type="RefSeq" id="WP_135251583.1">
    <property type="nucleotide sequence ID" value="NZ_SMLK01000010.1"/>
</dbReference>
<dbReference type="InterPro" id="IPR020846">
    <property type="entry name" value="MFS_dom"/>
</dbReference>
<dbReference type="Pfam" id="PF07690">
    <property type="entry name" value="MFS_1"/>
    <property type="match status" value="1"/>
</dbReference>
<evidence type="ECO:0000256" key="2">
    <source>
        <dbReference type="ARBA" id="ARBA00022989"/>
    </source>
</evidence>
<dbReference type="SUPFAM" id="SSF103473">
    <property type="entry name" value="MFS general substrate transporter"/>
    <property type="match status" value="1"/>
</dbReference>
<feature type="transmembrane region" description="Helical" evidence="4">
    <location>
        <begin position="53"/>
        <end position="73"/>
    </location>
</feature>
<evidence type="ECO:0000256" key="4">
    <source>
        <dbReference type="SAM" id="Phobius"/>
    </source>
</evidence>
<keyword evidence="3 4" id="KW-0472">Membrane</keyword>
<dbReference type="InterPro" id="IPR011701">
    <property type="entry name" value="MFS"/>
</dbReference>
<gene>
    <name evidence="6" type="ORF">EZ216_20110</name>
</gene>
<feature type="transmembrane region" description="Helical" evidence="4">
    <location>
        <begin position="213"/>
        <end position="236"/>
    </location>
</feature>
<accession>A0A4Z0BD36</accession>
<evidence type="ECO:0000259" key="5">
    <source>
        <dbReference type="PROSITE" id="PS50850"/>
    </source>
</evidence>
<proteinExistence type="predicted"/>
<evidence type="ECO:0000256" key="3">
    <source>
        <dbReference type="ARBA" id="ARBA00023136"/>
    </source>
</evidence>
<dbReference type="InterPro" id="IPR050327">
    <property type="entry name" value="Proton-linked_MCT"/>
</dbReference>
<name>A0A4Z0BD36_9BURK</name>
<dbReference type="InterPro" id="IPR036259">
    <property type="entry name" value="MFS_trans_sf"/>
</dbReference>
<dbReference type="OrthoDB" id="5966585at2"/>
<evidence type="ECO:0000313" key="7">
    <source>
        <dbReference type="Proteomes" id="UP000297839"/>
    </source>
</evidence>
<dbReference type="EMBL" id="SMLK01000010">
    <property type="protein sequence ID" value="TFY96690.1"/>
    <property type="molecule type" value="Genomic_DNA"/>
</dbReference>
<reference evidence="6 7" key="1">
    <citation type="submission" date="2019-03" db="EMBL/GenBank/DDBJ databases">
        <title>Ramlibacter sp. 18x22-1, whole genome shotgun sequence.</title>
        <authorList>
            <person name="Zhang X."/>
            <person name="Feng G."/>
            <person name="Zhu H."/>
        </authorList>
    </citation>
    <scope>NUCLEOTIDE SEQUENCE [LARGE SCALE GENOMIC DNA]</scope>
    <source>
        <strain evidence="6 7">18x22-1</strain>
    </source>
</reference>
<evidence type="ECO:0000256" key="1">
    <source>
        <dbReference type="ARBA" id="ARBA00022692"/>
    </source>
</evidence>
<dbReference type="AlphaFoldDB" id="A0A4Z0BD36"/>
<dbReference type="PANTHER" id="PTHR11360">
    <property type="entry name" value="MONOCARBOXYLATE TRANSPORTER"/>
    <property type="match status" value="1"/>
</dbReference>
<dbReference type="Gene3D" id="1.20.1250.20">
    <property type="entry name" value="MFS general substrate transporter like domains"/>
    <property type="match status" value="1"/>
</dbReference>
<evidence type="ECO:0000313" key="6">
    <source>
        <dbReference type="EMBL" id="TFY96690.1"/>
    </source>
</evidence>
<comment type="caution">
    <text evidence="6">The sequence shown here is derived from an EMBL/GenBank/DDBJ whole genome shotgun (WGS) entry which is preliminary data.</text>
</comment>
<keyword evidence="1 4" id="KW-0812">Transmembrane</keyword>
<protein>
    <submittedName>
        <fullName evidence="6">MFS transporter</fullName>
    </submittedName>
</protein>
<feature type="transmembrane region" description="Helical" evidence="4">
    <location>
        <begin position="248"/>
        <end position="271"/>
    </location>
</feature>
<keyword evidence="2 4" id="KW-1133">Transmembrane helix</keyword>
<dbReference type="Proteomes" id="UP000297839">
    <property type="component" value="Unassembled WGS sequence"/>
</dbReference>
<dbReference type="PANTHER" id="PTHR11360:SF308">
    <property type="entry name" value="BLL3089 PROTEIN"/>
    <property type="match status" value="1"/>
</dbReference>
<feature type="transmembrane region" description="Helical" evidence="4">
    <location>
        <begin position="368"/>
        <end position="389"/>
    </location>
</feature>
<feature type="transmembrane region" description="Helical" evidence="4">
    <location>
        <begin position="80"/>
        <end position="99"/>
    </location>
</feature>